<keyword evidence="2" id="KW-0479">Metal-binding</keyword>
<organism evidence="5 6">
    <name type="scientific">Pullulanibacillus camelliae</name>
    <dbReference type="NCBI Taxonomy" id="1707096"/>
    <lineage>
        <taxon>Bacteria</taxon>
        <taxon>Bacillati</taxon>
        <taxon>Bacillota</taxon>
        <taxon>Bacilli</taxon>
        <taxon>Bacillales</taxon>
        <taxon>Sporolactobacillaceae</taxon>
        <taxon>Pullulanibacillus</taxon>
    </lineage>
</organism>
<evidence type="ECO:0000259" key="3">
    <source>
        <dbReference type="Pfam" id="PF01557"/>
    </source>
</evidence>
<evidence type="ECO:0000256" key="1">
    <source>
        <dbReference type="ARBA" id="ARBA00010211"/>
    </source>
</evidence>
<dbReference type="Gene3D" id="3.90.850.10">
    <property type="entry name" value="Fumarylacetoacetase-like, C-terminal domain"/>
    <property type="match status" value="1"/>
</dbReference>
<comment type="similarity">
    <text evidence="1">Belongs to the FAH family.</text>
</comment>
<dbReference type="SUPFAM" id="SSF56529">
    <property type="entry name" value="FAH"/>
    <property type="match status" value="1"/>
</dbReference>
<dbReference type="RefSeq" id="WP_188695819.1">
    <property type="nucleotide sequence ID" value="NZ_BMIR01000015.1"/>
</dbReference>
<dbReference type="InterPro" id="IPR018833">
    <property type="entry name" value="Rv2993c-like_N"/>
</dbReference>
<dbReference type="FunFam" id="3.90.850.10:FF:000002">
    <property type="entry name" value="2-hydroxyhepta-2,4-diene-1,7-dioate isomerase"/>
    <property type="match status" value="1"/>
</dbReference>
<name>A0A8J2YKN9_9BACL</name>
<evidence type="ECO:0008006" key="7">
    <source>
        <dbReference type="Google" id="ProtNLM"/>
    </source>
</evidence>
<dbReference type="InterPro" id="IPR036663">
    <property type="entry name" value="Fumarylacetoacetase_C_sf"/>
</dbReference>
<dbReference type="InterPro" id="IPR011234">
    <property type="entry name" value="Fumarylacetoacetase-like_C"/>
</dbReference>
<evidence type="ECO:0000313" key="6">
    <source>
        <dbReference type="Proteomes" id="UP000628775"/>
    </source>
</evidence>
<keyword evidence="6" id="KW-1185">Reference proteome</keyword>
<evidence type="ECO:0000313" key="5">
    <source>
        <dbReference type="EMBL" id="GGE48870.1"/>
    </source>
</evidence>
<dbReference type="PANTHER" id="PTHR11820:SF7">
    <property type="entry name" value="ACYLPYRUVASE FAHD1, MITOCHONDRIAL"/>
    <property type="match status" value="1"/>
</dbReference>
<dbReference type="GO" id="GO:0018773">
    <property type="term" value="F:acetylpyruvate hydrolase activity"/>
    <property type="evidence" value="ECO:0007669"/>
    <property type="project" value="TreeGrafter"/>
</dbReference>
<dbReference type="Pfam" id="PF01557">
    <property type="entry name" value="FAA_hydrolase"/>
    <property type="match status" value="1"/>
</dbReference>
<protein>
    <recommendedName>
        <fullName evidence="7">FAA hydrolase family protein</fullName>
    </recommendedName>
</protein>
<reference evidence="5" key="1">
    <citation type="journal article" date="2014" name="Int. J. Syst. Evol. Microbiol.">
        <title>Complete genome sequence of Corynebacterium casei LMG S-19264T (=DSM 44701T), isolated from a smear-ripened cheese.</title>
        <authorList>
            <consortium name="US DOE Joint Genome Institute (JGI-PGF)"/>
            <person name="Walter F."/>
            <person name="Albersmeier A."/>
            <person name="Kalinowski J."/>
            <person name="Ruckert C."/>
        </authorList>
    </citation>
    <scope>NUCLEOTIDE SEQUENCE</scope>
    <source>
        <strain evidence="5">CGMCC 1.15371</strain>
    </source>
</reference>
<dbReference type="GO" id="GO:0046872">
    <property type="term" value="F:metal ion binding"/>
    <property type="evidence" value="ECO:0007669"/>
    <property type="project" value="UniProtKB-KW"/>
</dbReference>
<dbReference type="PANTHER" id="PTHR11820">
    <property type="entry name" value="ACYLPYRUVASE"/>
    <property type="match status" value="1"/>
</dbReference>
<dbReference type="Pfam" id="PF10370">
    <property type="entry name" value="Rv2993c-like_N"/>
    <property type="match status" value="1"/>
</dbReference>
<dbReference type="EMBL" id="BMIR01000015">
    <property type="protein sequence ID" value="GGE48870.1"/>
    <property type="molecule type" value="Genomic_DNA"/>
</dbReference>
<proteinExistence type="inferred from homology"/>
<feature type="domain" description="Fumarylacetoacetase-like C-terminal" evidence="3">
    <location>
        <begin position="57"/>
        <end position="251"/>
    </location>
</feature>
<feature type="domain" description="Rv2993c-like N-terminal" evidence="4">
    <location>
        <begin position="1"/>
        <end position="51"/>
    </location>
</feature>
<dbReference type="GO" id="GO:0019752">
    <property type="term" value="P:carboxylic acid metabolic process"/>
    <property type="evidence" value="ECO:0007669"/>
    <property type="project" value="UniProtKB-ARBA"/>
</dbReference>
<evidence type="ECO:0000256" key="2">
    <source>
        <dbReference type="ARBA" id="ARBA00022723"/>
    </source>
</evidence>
<evidence type="ECO:0000259" key="4">
    <source>
        <dbReference type="Pfam" id="PF10370"/>
    </source>
</evidence>
<dbReference type="Proteomes" id="UP000628775">
    <property type="component" value="Unassembled WGS sequence"/>
</dbReference>
<dbReference type="GO" id="GO:0016853">
    <property type="term" value="F:isomerase activity"/>
    <property type="evidence" value="ECO:0007669"/>
    <property type="project" value="UniProtKB-ARBA"/>
</dbReference>
<gene>
    <name evidence="5" type="ORF">GCM10011391_29630</name>
</gene>
<reference evidence="5" key="2">
    <citation type="submission" date="2020-09" db="EMBL/GenBank/DDBJ databases">
        <authorList>
            <person name="Sun Q."/>
            <person name="Zhou Y."/>
        </authorList>
    </citation>
    <scope>NUCLEOTIDE SEQUENCE</scope>
    <source>
        <strain evidence="5">CGMCC 1.15371</strain>
    </source>
</reference>
<accession>A0A8J2YKN9</accession>
<comment type="caution">
    <text evidence="5">The sequence shown here is derived from an EMBL/GenBank/DDBJ whole genome shotgun (WGS) entry which is preliminary data.</text>
</comment>
<dbReference type="AlphaFoldDB" id="A0A8J2YKN9"/>
<sequence>MKYCRFLHDGQIKYGMIDVDHVVELTESYIKKTAAPTHRMHLLEEVTLLAPVEPLQIVEIGLNYVDHAKELDLPLPKEPMMFMVSPSAVTGPHEAIVLAHPEHRIDFEAELVIVIGKKAHRVSKANALDYVFGYTVGLDISDRVLQNGDRQYTRAKSYSTYKPLGPVVETNINPNKVSIQLRVNGELKQDGTTRNLVHPIEKIIETVTEVMTLYPGDIIFTGSPAGVGPIQKGDKLETTIEGIGTLHNFVVEREH</sequence>